<reference evidence="5" key="1">
    <citation type="submission" date="2022-07" db="EMBL/GenBank/DDBJ databases">
        <title>Phylogenomic reconstructions and comparative analyses of Kickxellomycotina fungi.</title>
        <authorList>
            <person name="Reynolds N.K."/>
            <person name="Stajich J.E."/>
            <person name="Barry K."/>
            <person name="Grigoriev I.V."/>
            <person name="Crous P."/>
            <person name="Smith M.E."/>
        </authorList>
    </citation>
    <scope>NUCLEOTIDE SEQUENCE</scope>
    <source>
        <strain evidence="5">NRRL 1565</strain>
    </source>
</reference>
<dbReference type="GO" id="GO:0019774">
    <property type="term" value="C:proteasome core complex, beta-subunit complex"/>
    <property type="evidence" value="ECO:0007669"/>
    <property type="project" value="UniProtKB-UniRule"/>
</dbReference>
<name>A0A9W8HXM2_9FUNG</name>
<dbReference type="EMBL" id="JANBUO010001938">
    <property type="protein sequence ID" value="KAJ2796306.1"/>
    <property type="molecule type" value="Genomic_DNA"/>
</dbReference>
<dbReference type="Pfam" id="PF00227">
    <property type="entry name" value="Proteasome"/>
    <property type="match status" value="1"/>
</dbReference>
<proteinExistence type="inferred from homology"/>
<comment type="function">
    <text evidence="4">Non-catalytic component of the proteasome.</text>
</comment>
<dbReference type="SUPFAM" id="SSF56235">
    <property type="entry name" value="N-terminal nucleophile aminohydrolases (Ntn hydrolases)"/>
    <property type="match status" value="1"/>
</dbReference>
<dbReference type="InterPro" id="IPR016295">
    <property type="entry name" value="Proteasome_beta4"/>
</dbReference>
<evidence type="ECO:0000256" key="3">
    <source>
        <dbReference type="ARBA" id="ARBA00023242"/>
    </source>
</evidence>
<keyword evidence="1 4" id="KW-0963">Cytoplasm</keyword>
<accession>A0A9W8HXM2</accession>
<dbReference type="AlphaFoldDB" id="A0A9W8HXM2"/>
<dbReference type="PROSITE" id="PS00854">
    <property type="entry name" value="PROTEASOME_BETA_1"/>
    <property type="match status" value="1"/>
</dbReference>
<dbReference type="InterPro" id="IPR029055">
    <property type="entry name" value="Ntn_hydrolases_N"/>
</dbReference>
<dbReference type="InterPro" id="IPR016050">
    <property type="entry name" value="Proteasome_bsu_CS"/>
</dbReference>
<dbReference type="OrthoDB" id="10248542at2759"/>
<dbReference type="PANTHER" id="PTHR32194">
    <property type="entry name" value="METALLOPROTEASE TLDD"/>
    <property type="match status" value="1"/>
</dbReference>
<dbReference type="PIRSF" id="PIRSF001213">
    <property type="entry name" value="Psome_endopept_beta"/>
    <property type="match status" value="1"/>
</dbReference>
<dbReference type="GO" id="GO:0051603">
    <property type="term" value="P:proteolysis involved in protein catabolic process"/>
    <property type="evidence" value="ECO:0007669"/>
    <property type="project" value="InterPro"/>
</dbReference>
<evidence type="ECO:0000313" key="5">
    <source>
        <dbReference type="EMBL" id="KAJ2796306.1"/>
    </source>
</evidence>
<comment type="similarity">
    <text evidence="4">Belongs to the peptidase T1B family.</text>
</comment>
<dbReference type="Proteomes" id="UP001140094">
    <property type="component" value="Unassembled WGS sequence"/>
</dbReference>
<dbReference type="GO" id="GO:0016787">
    <property type="term" value="F:hydrolase activity"/>
    <property type="evidence" value="ECO:0007669"/>
    <property type="project" value="UniProtKB-KW"/>
</dbReference>
<dbReference type="PROSITE" id="PS51476">
    <property type="entry name" value="PROTEASOME_BETA_2"/>
    <property type="match status" value="1"/>
</dbReference>
<dbReference type="GO" id="GO:0005737">
    <property type="term" value="C:cytoplasm"/>
    <property type="evidence" value="ECO:0007669"/>
    <property type="project" value="UniProtKB-SubCell"/>
</dbReference>
<dbReference type="GO" id="GO:0005634">
    <property type="term" value="C:nucleus"/>
    <property type="evidence" value="ECO:0007669"/>
    <property type="project" value="UniProtKB-SubCell"/>
</dbReference>
<evidence type="ECO:0000256" key="2">
    <source>
        <dbReference type="ARBA" id="ARBA00022942"/>
    </source>
</evidence>
<keyword evidence="3 4" id="KW-0539">Nucleus</keyword>
<sequence length="247" mass="27978">MDPITLRLPHTVQRPQELTSYGPTTRTTQPIVTGTSVVAFKYKDGIIMAADCLGSYGSLARFRNEKRLTQVGEKTLLGVSGDISDYQYLQHKLEDMITHEYDMDDGQSLGTKSVYKYLSNIMYGRRNKFDPLWNAYVVGGIDNGEKVLGFVDMYATTYSSDTIATGFGSHLAQPILRRRVEGRTEQITEEEALEILDECMRVLFYRDCRTFNKLRRAKVTAQGVEISEPYSLETNWDFAEDIVGYGA</sequence>
<dbReference type="InterPro" id="IPR001353">
    <property type="entry name" value="Proteasome_sua/b"/>
</dbReference>
<protein>
    <recommendedName>
        <fullName evidence="4">Proteasome subunit beta</fullName>
    </recommendedName>
</protein>
<dbReference type="InterPro" id="IPR023333">
    <property type="entry name" value="Proteasome_suB-type"/>
</dbReference>
<dbReference type="FunFam" id="3.60.20.10:FF:000014">
    <property type="entry name" value="Proteasome subunit beta type-7"/>
    <property type="match status" value="1"/>
</dbReference>
<comment type="subcellular location">
    <subcellularLocation>
        <location evidence="4">Cytoplasm</location>
    </subcellularLocation>
    <subcellularLocation>
        <location evidence="4">Nucleus</location>
    </subcellularLocation>
</comment>
<keyword evidence="5" id="KW-0378">Hydrolase</keyword>
<dbReference type="PANTHER" id="PTHR32194:SF6">
    <property type="entry name" value="PROTEASOME SUBUNIT BETA"/>
    <property type="match status" value="1"/>
</dbReference>
<evidence type="ECO:0000256" key="4">
    <source>
        <dbReference type="PIRNR" id="PIRNR001213"/>
    </source>
</evidence>
<keyword evidence="6" id="KW-1185">Reference proteome</keyword>
<keyword evidence="2 4" id="KW-0647">Proteasome</keyword>
<evidence type="ECO:0000313" key="6">
    <source>
        <dbReference type="Proteomes" id="UP001140094"/>
    </source>
</evidence>
<gene>
    <name evidence="5" type="primary">PRE4</name>
    <name evidence="5" type="ORF">H4R20_005576</name>
</gene>
<evidence type="ECO:0000256" key="1">
    <source>
        <dbReference type="ARBA" id="ARBA00022490"/>
    </source>
</evidence>
<dbReference type="Gene3D" id="3.60.20.10">
    <property type="entry name" value="Glutamine Phosphoribosylpyrophosphate, subunit 1, domain 1"/>
    <property type="match status" value="1"/>
</dbReference>
<dbReference type="CDD" id="cd03760">
    <property type="entry name" value="proteasome_beta_type_4"/>
    <property type="match status" value="1"/>
</dbReference>
<organism evidence="5 6">
    <name type="scientific">Coemansia guatemalensis</name>
    <dbReference type="NCBI Taxonomy" id="2761395"/>
    <lineage>
        <taxon>Eukaryota</taxon>
        <taxon>Fungi</taxon>
        <taxon>Fungi incertae sedis</taxon>
        <taxon>Zoopagomycota</taxon>
        <taxon>Kickxellomycotina</taxon>
        <taxon>Kickxellomycetes</taxon>
        <taxon>Kickxellales</taxon>
        <taxon>Kickxellaceae</taxon>
        <taxon>Coemansia</taxon>
    </lineage>
</organism>
<comment type="caution">
    <text evidence="5">The sequence shown here is derived from an EMBL/GenBank/DDBJ whole genome shotgun (WGS) entry which is preliminary data.</text>
</comment>